<dbReference type="RefSeq" id="WP_184917557.1">
    <property type="nucleotide sequence ID" value="NZ_JACHJR010000001.1"/>
</dbReference>
<dbReference type="Pfam" id="PF00291">
    <property type="entry name" value="PALP"/>
    <property type="match status" value="2"/>
</dbReference>
<accession>A0A7W7SD45</accession>
<dbReference type="SUPFAM" id="SSF53686">
    <property type="entry name" value="Tryptophan synthase beta subunit-like PLP-dependent enzymes"/>
    <property type="match status" value="1"/>
</dbReference>
<protein>
    <submittedName>
        <fullName evidence="4">Cysteine synthase A</fullName>
        <ecNumber evidence="4">2.5.1.47</ecNumber>
    </submittedName>
</protein>
<keyword evidence="4" id="KW-0808">Transferase</keyword>
<proteinExistence type="predicted"/>
<reference evidence="4 5" key="1">
    <citation type="submission" date="2020-08" db="EMBL/GenBank/DDBJ databases">
        <title>Sequencing the genomes of 1000 actinobacteria strains.</title>
        <authorList>
            <person name="Klenk H.-P."/>
        </authorList>
    </citation>
    <scope>NUCLEOTIDE SEQUENCE [LARGE SCALE GENOMIC DNA]</scope>
    <source>
        <strain evidence="4 5">DSM 44786</strain>
    </source>
</reference>
<keyword evidence="5" id="KW-1185">Reference proteome</keyword>
<dbReference type="InterPro" id="IPR050214">
    <property type="entry name" value="Cys_Synth/Cystath_Beta-Synth"/>
</dbReference>
<organism evidence="4 5">
    <name type="scientific">Kitasatospora gansuensis</name>
    <dbReference type="NCBI Taxonomy" id="258050"/>
    <lineage>
        <taxon>Bacteria</taxon>
        <taxon>Bacillati</taxon>
        <taxon>Actinomycetota</taxon>
        <taxon>Actinomycetes</taxon>
        <taxon>Kitasatosporales</taxon>
        <taxon>Streptomycetaceae</taxon>
        <taxon>Kitasatospora</taxon>
    </lineage>
</organism>
<evidence type="ECO:0000259" key="3">
    <source>
        <dbReference type="Pfam" id="PF00291"/>
    </source>
</evidence>
<dbReference type="PANTHER" id="PTHR10314">
    <property type="entry name" value="CYSTATHIONINE BETA-SYNTHASE"/>
    <property type="match status" value="1"/>
</dbReference>
<name>A0A7W7SD45_9ACTN</name>
<evidence type="ECO:0000256" key="1">
    <source>
        <dbReference type="ARBA" id="ARBA00001933"/>
    </source>
</evidence>
<keyword evidence="2" id="KW-0663">Pyridoxal phosphate</keyword>
<evidence type="ECO:0000256" key="2">
    <source>
        <dbReference type="ARBA" id="ARBA00022898"/>
    </source>
</evidence>
<evidence type="ECO:0000313" key="5">
    <source>
        <dbReference type="Proteomes" id="UP000573327"/>
    </source>
</evidence>
<dbReference type="AlphaFoldDB" id="A0A7W7SD45"/>
<sequence length="311" mass="32807">MNHHVRQGILDTVGQTPLVCLNGLSPDSGLRVHAKLERFNPTGSIEDRTALGLLLTPLRTGEIVPGRPVVLAADSGNLAISYAQVCRYYGLDLHVVVEAGAVTVWHRAMLHAFGARIEAVRTAPAGGPPDGGRLARLADALAATLPGAYRPRSGSPDSTDDTLVREIRAGLPADPDYLFCPASSPVALLGAAAHLRTHRLATTLVVVDDLPHGGRPRGPGLDLVEPVTEAEAVAGCRQLLDREGLLTGRSSGAVIAAFARLRGRLEPGAVCVLILPDGGDRYADTVYSDSWVDAQVGTVPELRLTHLEPVR</sequence>
<feature type="domain" description="Tryptophan synthase beta chain-like PALP" evidence="3">
    <location>
        <begin position="10"/>
        <end position="208"/>
    </location>
</feature>
<comment type="caution">
    <text evidence="4">The sequence shown here is derived from an EMBL/GenBank/DDBJ whole genome shotgun (WGS) entry which is preliminary data.</text>
</comment>
<comment type="cofactor">
    <cofactor evidence="1">
        <name>pyridoxal 5'-phosphate</name>
        <dbReference type="ChEBI" id="CHEBI:597326"/>
    </cofactor>
</comment>
<dbReference type="Gene3D" id="3.40.50.1100">
    <property type="match status" value="3"/>
</dbReference>
<gene>
    <name evidence="4" type="ORF">F4556_003808</name>
</gene>
<dbReference type="GO" id="GO:0004124">
    <property type="term" value="F:cysteine synthase activity"/>
    <property type="evidence" value="ECO:0007669"/>
    <property type="project" value="UniProtKB-EC"/>
</dbReference>
<evidence type="ECO:0000313" key="4">
    <source>
        <dbReference type="EMBL" id="MBB4948273.1"/>
    </source>
</evidence>
<dbReference type="InterPro" id="IPR001926">
    <property type="entry name" value="TrpB-like_PALP"/>
</dbReference>
<dbReference type="EC" id="2.5.1.47" evidence="4"/>
<dbReference type="Proteomes" id="UP000573327">
    <property type="component" value="Unassembled WGS sequence"/>
</dbReference>
<dbReference type="InterPro" id="IPR036052">
    <property type="entry name" value="TrpB-like_PALP_sf"/>
</dbReference>
<dbReference type="EMBL" id="JACHJR010000001">
    <property type="protein sequence ID" value="MBB4948273.1"/>
    <property type="molecule type" value="Genomic_DNA"/>
</dbReference>
<feature type="domain" description="Tryptophan synthase beta chain-like PALP" evidence="3">
    <location>
        <begin position="224"/>
        <end position="277"/>
    </location>
</feature>